<accession>A0A068TZZ6</accession>
<dbReference type="GO" id="GO:0048367">
    <property type="term" value="P:shoot system development"/>
    <property type="evidence" value="ECO:0007669"/>
    <property type="project" value="InterPro"/>
</dbReference>
<keyword evidence="3" id="KW-1185">Reference proteome</keyword>
<name>A0A068TZZ6_COFCA</name>
<gene>
    <name evidence="2" type="ORF">GSCOC_T00036991001</name>
</gene>
<evidence type="ECO:0000313" key="3">
    <source>
        <dbReference type="Proteomes" id="UP000295252"/>
    </source>
</evidence>
<dbReference type="Proteomes" id="UP000295252">
    <property type="component" value="Chromosome IX"/>
</dbReference>
<protein>
    <recommendedName>
        <fullName evidence="4">DUF241 domain-containing protein</fullName>
    </recommendedName>
</protein>
<dbReference type="AlphaFoldDB" id="A0A068TZZ6"/>
<evidence type="ECO:0000313" key="2">
    <source>
        <dbReference type="EMBL" id="CDP01821.1"/>
    </source>
</evidence>
<organism evidence="2 3">
    <name type="scientific">Coffea canephora</name>
    <name type="common">Robusta coffee</name>
    <dbReference type="NCBI Taxonomy" id="49390"/>
    <lineage>
        <taxon>Eukaryota</taxon>
        <taxon>Viridiplantae</taxon>
        <taxon>Streptophyta</taxon>
        <taxon>Embryophyta</taxon>
        <taxon>Tracheophyta</taxon>
        <taxon>Spermatophyta</taxon>
        <taxon>Magnoliopsida</taxon>
        <taxon>eudicotyledons</taxon>
        <taxon>Gunneridae</taxon>
        <taxon>Pentapetalae</taxon>
        <taxon>asterids</taxon>
        <taxon>lamiids</taxon>
        <taxon>Gentianales</taxon>
        <taxon>Rubiaceae</taxon>
        <taxon>Ixoroideae</taxon>
        <taxon>Gardenieae complex</taxon>
        <taxon>Bertiereae - Coffeeae clade</taxon>
        <taxon>Coffeeae</taxon>
        <taxon>Coffea</taxon>
    </lineage>
</organism>
<dbReference type="EMBL" id="HG739091">
    <property type="protein sequence ID" value="CDP01821.1"/>
    <property type="molecule type" value="Genomic_DNA"/>
</dbReference>
<dbReference type="InParanoid" id="A0A068TZZ6"/>
<evidence type="ECO:0000256" key="1">
    <source>
        <dbReference type="SAM" id="Coils"/>
    </source>
</evidence>
<dbReference type="GO" id="GO:0048364">
    <property type="term" value="P:root development"/>
    <property type="evidence" value="ECO:0007669"/>
    <property type="project" value="InterPro"/>
</dbReference>
<dbReference type="PANTHER" id="PTHR33070:SF109">
    <property type="entry name" value="DOMAIN PROTEIN, PUTATIVE (DUF241)-RELATED"/>
    <property type="match status" value="1"/>
</dbReference>
<feature type="coiled-coil region" evidence="1">
    <location>
        <begin position="244"/>
        <end position="271"/>
    </location>
</feature>
<keyword evidence="1" id="KW-0175">Coiled coil</keyword>
<dbReference type="PhylomeDB" id="A0A068TZZ6"/>
<reference evidence="3" key="1">
    <citation type="journal article" date="2014" name="Science">
        <title>The coffee genome provides insight into the convergent evolution of caffeine biosynthesis.</title>
        <authorList>
            <person name="Denoeud F."/>
            <person name="Carretero-Paulet L."/>
            <person name="Dereeper A."/>
            <person name="Droc G."/>
            <person name="Guyot R."/>
            <person name="Pietrella M."/>
            <person name="Zheng C."/>
            <person name="Alberti A."/>
            <person name="Anthony F."/>
            <person name="Aprea G."/>
            <person name="Aury J.M."/>
            <person name="Bento P."/>
            <person name="Bernard M."/>
            <person name="Bocs S."/>
            <person name="Campa C."/>
            <person name="Cenci A."/>
            <person name="Combes M.C."/>
            <person name="Crouzillat D."/>
            <person name="Da Silva C."/>
            <person name="Daddiego L."/>
            <person name="De Bellis F."/>
            <person name="Dussert S."/>
            <person name="Garsmeur O."/>
            <person name="Gayraud T."/>
            <person name="Guignon V."/>
            <person name="Jahn K."/>
            <person name="Jamilloux V."/>
            <person name="Joet T."/>
            <person name="Labadie K."/>
            <person name="Lan T."/>
            <person name="Leclercq J."/>
            <person name="Lepelley M."/>
            <person name="Leroy T."/>
            <person name="Li L.T."/>
            <person name="Librado P."/>
            <person name="Lopez L."/>
            <person name="Munoz A."/>
            <person name="Noel B."/>
            <person name="Pallavicini A."/>
            <person name="Perrotta G."/>
            <person name="Poncet V."/>
            <person name="Pot D."/>
            <person name="Priyono X."/>
            <person name="Rigoreau M."/>
            <person name="Rouard M."/>
            <person name="Rozas J."/>
            <person name="Tranchant-Dubreuil C."/>
            <person name="VanBuren R."/>
            <person name="Zhang Q."/>
            <person name="Andrade A.C."/>
            <person name="Argout X."/>
            <person name="Bertrand B."/>
            <person name="de Kochko A."/>
            <person name="Graziosi G."/>
            <person name="Henry R.J."/>
            <person name="Jayarama X."/>
            <person name="Ming R."/>
            <person name="Nagai C."/>
            <person name="Rounsley S."/>
            <person name="Sankoff D."/>
            <person name="Giuliano G."/>
            <person name="Albert V.A."/>
            <person name="Wincker P."/>
            <person name="Lashermes P."/>
        </authorList>
    </citation>
    <scope>NUCLEOTIDE SEQUENCE [LARGE SCALE GENOMIC DNA]</scope>
    <source>
        <strain evidence="3">cv. DH200-94</strain>
    </source>
</reference>
<dbReference type="Pfam" id="PF03087">
    <property type="entry name" value="BPS1"/>
    <property type="match status" value="1"/>
</dbReference>
<proteinExistence type="predicted"/>
<dbReference type="STRING" id="49390.A0A068TZZ6"/>
<dbReference type="PANTHER" id="PTHR33070">
    <property type="entry name" value="OS06G0725500 PROTEIN"/>
    <property type="match status" value="1"/>
</dbReference>
<dbReference type="Gramene" id="CDP01821">
    <property type="protein sequence ID" value="CDP01821"/>
    <property type="gene ID" value="GSCOC_T00036991001"/>
</dbReference>
<sequence length="292" mass="33078">MASKSTCHIRSISLPCRSHPTTLAVEEELNRFASWEASSTSEAICKDLCRLAELYKCMDDVLNLPLNIQSLSQHQKQKWGEQLLDNSVRILDICGITREIVSQFKENVKDLQSSLRRRKGDSSTETSVTKYSCFRKKMKKDAKRSIAALKQIDHEISASAIMDLDDQHISSVIRVLREVNTTSIAIFKNVLLFLTSQSPKAKPSKWSLVSRLVNKKKVGFEDQQEVENEFESVDSALHSLCRNDQSENEKIQSVQNRLETLEASIEGLENGLEGLFRCLIRSRTSLLNIISC</sequence>
<evidence type="ECO:0008006" key="4">
    <source>
        <dbReference type="Google" id="ProtNLM"/>
    </source>
</evidence>
<dbReference type="OMA" id="DICEATR"/>
<dbReference type="OrthoDB" id="1701699at2759"/>
<dbReference type="InterPro" id="IPR004320">
    <property type="entry name" value="BPS1_pln"/>
</dbReference>